<feature type="signal peptide" evidence="4">
    <location>
        <begin position="1"/>
        <end position="36"/>
    </location>
</feature>
<dbReference type="RefSeq" id="WP_130982949.1">
    <property type="nucleotide sequence ID" value="NZ_SISG01000002.1"/>
</dbReference>
<dbReference type="InterPro" id="IPR013783">
    <property type="entry name" value="Ig-like_fold"/>
</dbReference>
<keyword evidence="3 4" id="KW-0732">Signal</keyword>
<keyword evidence="7" id="KW-1185">Reference proteome</keyword>
<evidence type="ECO:0000313" key="7">
    <source>
        <dbReference type="Proteomes" id="UP000294194"/>
    </source>
</evidence>
<sequence>MTRVRLIPLRRAVLIAVSALVTAGLLVTGMTPAAHAAAGDASLEVRVTTHTGTPFISGAVTAFPIGNGSRSLTPAVTATPVAGKPGSYLLAGLDGGSPYAIGVQVRPASATGAAAVVQYLGGALLPEAARPVTPAVGTGRLDFSLMAGSLSGKVLTNKGKGLAGVDVTLYKATSSRLVVAETVVSSKTGAYAFTSLEPGDYSVRYETARGARAWIATNQGGTPALNSYSVGSRYPVAFGKPVVLSQKLALGGTVTGLVRGSGSPLAGAKVQAYPIVGKPGAWTSVFTNAALVTTANSKGAFSLPGLASGYYALSIRPKSNQPFADPNPVPNISNYSTLKYVKVVAGKVTPAPAVQTTAIPSTATVTGSFTGSPATTGGTVSFGIVTDFAATARSTQIQANGTWSINLPVGRYQVRLRPTDTTSSQKYIATHTTYTVAAATPNAPMVLPMTVDTGLAFTTAPVIANASTTAVGTNHYVSVAVNHTAVTAVSQWYRDGIPIFGANDGAYVSRGSDVGAAITSRITVIDLEADGSRLTGTTPPVIVTAGAAITNNAAPTLGPVAASYLPGTRLVVSEGGWNQYQLNFVSQWMRDGVVIPGATSRSYTLAPADAGTTVSVRVSAQKLGHPSSAFIPAGSVNVGFHAAPVLKKAPAIVTVTKGLPVGDKRYTVSTGTWAPVPGVSYQWVANGTPIDGATTSSLLVQAGDHAGETIAVRVQASVPGGVVATSTVVARAGTVAPTGTGTAAVTLAGTTVTAAQNVLLDSVLTASAGSWTTLDTATTPTFAHVWQRLLPTGVWTAIPGATKANYTVTAADVARPLRVLVTVVAPGYPSVALPPIVAGIGSARQDLQSGAPTVAISNIPAPTVPVGTTSITWGAAGITQSYQWFSCTTPCEAYPNGYTAIAKATAAKFAPTAALAGKLLVVRVTASKPGYTARAVVSAPRQVSAARAITSTAPPAYGTGVTAGSATVRTAVSAVAGAWNIPGVVRSYVWQKCSAACTVAANWTQLATGAKYVPDATAFGTGGNKLRVVEVATKKGYTTARQASAVELTLIPSVEYPTSKPTFTRVGNVITVSPVTFAPAVAGKKVHYRWYVGGSWVDVDPSPYDNFVRSFTVLPAHAGKTISVDFWYDSGIPAYGESGGQFEEYAVRLTPGPQTPPTFSGSHVGEFLHITPAMFTLANGDAVQVYGTKYQWLSNNVAIKGQTGYDFKPSIAYLGKKISFRATATIAGYTPFSVTSAQTLITKGVVNSGFVNLAGTGTVGSTLTATPTGFLPGPTFTYTWYRNIGNSAVVIPKAVGKTYVITAADQDTSITVKVTATQAGFVDYPTTSYSIYVPQRQLTVTSTPAVGGTGVAGTPLTVSAPTFGALKPVVTYVWYRDGVPVWSARTPTFTPPAEFVGDTVHVQVSAILPGYSEWGWYHSGWTISQGAAPTAVGANAPKVSGTAAGCSVLSATPGIWTADGSTYTYQWHASVDGPIPGATANQFAVPSGAFAGQQLFVVVKATRSGLAAGTAQSLPTQPVPASTC</sequence>
<comment type="subcellular location">
    <subcellularLocation>
        <location evidence="1">Secreted</location>
    </subcellularLocation>
</comment>
<dbReference type="Proteomes" id="UP000294194">
    <property type="component" value="Unassembled WGS sequence"/>
</dbReference>
<comment type="caution">
    <text evidence="6">The sequence shown here is derived from an EMBL/GenBank/DDBJ whole genome shotgun (WGS) entry which is preliminary data.</text>
</comment>
<evidence type="ECO:0000259" key="5">
    <source>
        <dbReference type="Pfam" id="PF17210"/>
    </source>
</evidence>
<dbReference type="Pfam" id="PF17210">
    <property type="entry name" value="SdrD_B"/>
    <property type="match status" value="1"/>
</dbReference>
<accession>A0A4Q9GM33</accession>
<protein>
    <recommendedName>
        <fullName evidence="5">SD-repeat containing protein B domain-containing protein</fullName>
    </recommendedName>
</protein>
<evidence type="ECO:0000256" key="4">
    <source>
        <dbReference type="SAM" id="SignalP"/>
    </source>
</evidence>
<evidence type="ECO:0000256" key="3">
    <source>
        <dbReference type="ARBA" id="ARBA00022729"/>
    </source>
</evidence>
<feature type="domain" description="SD-repeat containing protein B" evidence="5">
    <location>
        <begin position="159"/>
        <end position="227"/>
    </location>
</feature>
<dbReference type="GO" id="GO:0005576">
    <property type="term" value="C:extracellular region"/>
    <property type="evidence" value="ECO:0007669"/>
    <property type="project" value="UniProtKB-SubCell"/>
</dbReference>
<dbReference type="Gene3D" id="2.60.40.10">
    <property type="entry name" value="Immunoglobulins"/>
    <property type="match status" value="1"/>
</dbReference>
<dbReference type="SUPFAM" id="SSF49478">
    <property type="entry name" value="Cna protein B-type domain"/>
    <property type="match status" value="1"/>
</dbReference>
<evidence type="ECO:0000256" key="2">
    <source>
        <dbReference type="ARBA" id="ARBA00022525"/>
    </source>
</evidence>
<dbReference type="InterPro" id="IPR006311">
    <property type="entry name" value="TAT_signal"/>
</dbReference>
<feature type="chain" id="PRO_5020292366" description="SD-repeat containing protein B domain-containing protein" evidence="4">
    <location>
        <begin position="37"/>
        <end position="1524"/>
    </location>
</feature>
<proteinExistence type="predicted"/>
<evidence type="ECO:0000313" key="6">
    <source>
        <dbReference type="EMBL" id="TBN55378.1"/>
    </source>
</evidence>
<dbReference type="GO" id="GO:0005975">
    <property type="term" value="P:carbohydrate metabolic process"/>
    <property type="evidence" value="ECO:0007669"/>
    <property type="project" value="UniProtKB-ARBA"/>
</dbReference>
<dbReference type="InterPro" id="IPR033764">
    <property type="entry name" value="Sdr_B"/>
</dbReference>
<dbReference type="EMBL" id="SISG01000002">
    <property type="protein sequence ID" value="TBN55378.1"/>
    <property type="molecule type" value="Genomic_DNA"/>
</dbReference>
<organism evidence="6 7">
    <name type="scientific">Glaciihabitans arcticus</name>
    <dbReference type="NCBI Taxonomy" id="2668039"/>
    <lineage>
        <taxon>Bacteria</taxon>
        <taxon>Bacillati</taxon>
        <taxon>Actinomycetota</taxon>
        <taxon>Actinomycetes</taxon>
        <taxon>Micrococcales</taxon>
        <taxon>Microbacteriaceae</taxon>
        <taxon>Glaciihabitans</taxon>
    </lineage>
</organism>
<dbReference type="Gene3D" id="2.60.40.2700">
    <property type="match status" value="6"/>
</dbReference>
<keyword evidence="2" id="KW-0964">Secreted</keyword>
<reference evidence="7" key="1">
    <citation type="submission" date="2019-02" db="EMBL/GenBank/DDBJ databases">
        <title>Glaciihabitans arcticus sp. nov., a psychrotolerant bacterium isolated from polar soil.</title>
        <authorList>
            <person name="Dahal R.H."/>
        </authorList>
    </citation>
    <scope>NUCLEOTIDE SEQUENCE [LARGE SCALE GENOMIC DNA]</scope>
    <source>
        <strain evidence="7">RP-3-7</strain>
    </source>
</reference>
<gene>
    <name evidence="6" type="ORF">EYE40_14285</name>
</gene>
<evidence type="ECO:0000256" key="1">
    <source>
        <dbReference type="ARBA" id="ARBA00004613"/>
    </source>
</evidence>
<name>A0A4Q9GM33_9MICO</name>
<dbReference type="PROSITE" id="PS51318">
    <property type="entry name" value="TAT"/>
    <property type="match status" value="1"/>
</dbReference>